<dbReference type="EMBL" id="LNIX01000002">
    <property type="protein sequence ID" value="OXA59990.1"/>
    <property type="molecule type" value="Genomic_DNA"/>
</dbReference>
<keyword evidence="5 6" id="KW-0539">Nucleus</keyword>
<feature type="compositionally biased region" description="Acidic residues" evidence="8">
    <location>
        <begin position="101"/>
        <end position="110"/>
    </location>
</feature>
<sequence length="466" mass="49608">MMDLTVKGMLGGGGSGGKMFTEEKPLTNGNGRPAKGLFSIRDLVSCDEPKDYRSPSESDTADNHHLRDSSPRSSDDHDHQSSKTGSAKDDEEEGDGRLSDDGEGSEEGGMDDMPKRKQRRYRTTFTSYQLEELEKSFARTHYPDVFTREELAMKVGLTEARIQVWFQNRRAKWRKQEKVGPQSHPYNPFAQTISMGGGAGGGPIHASSPSQLGPFSPLYLRKGLMGDSGLHHHHHHPSTPTAAAAAALNSAAAARAAGGAGGHPGQGWPQAHPLSPYFPSPLGSHHHPALHRNPFLNLPGLPGSYLPGAPSFQNLLAHLNVAAAAQQLPPGHPLGSLNAAEFLLQHSMAAQQQHHQQQSGGGSHSPIGPQLSHSPPQGHLYSGVIGGGGGSDAGRKSGSNSPLGESSNASNDASGSEYHHGGDERRSSSIAALRVKAREHEIKLEQGLRLPVNNNHHSSSEDLVTN</sequence>
<dbReference type="InterPro" id="IPR001356">
    <property type="entry name" value="HD"/>
</dbReference>
<dbReference type="SMART" id="SM00389">
    <property type="entry name" value="HOX"/>
    <property type="match status" value="1"/>
</dbReference>
<feature type="region of interest" description="Disordered" evidence="8">
    <location>
        <begin position="1"/>
        <end position="121"/>
    </location>
</feature>
<evidence type="ECO:0000256" key="8">
    <source>
        <dbReference type="SAM" id="MobiDB-lite"/>
    </source>
</evidence>
<dbReference type="SUPFAM" id="SSF46689">
    <property type="entry name" value="Homeodomain-like"/>
    <property type="match status" value="1"/>
</dbReference>
<feature type="compositionally biased region" description="Basic and acidic residues" evidence="8">
    <location>
        <begin position="47"/>
        <end position="81"/>
    </location>
</feature>
<dbReference type="CDD" id="cd00086">
    <property type="entry name" value="homeodomain"/>
    <property type="match status" value="1"/>
</dbReference>
<accession>A0A226ERW3</accession>
<dbReference type="PROSITE" id="PS50803">
    <property type="entry name" value="OAR"/>
    <property type="match status" value="1"/>
</dbReference>
<dbReference type="GO" id="GO:0000981">
    <property type="term" value="F:DNA-binding transcription factor activity, RNA polymerase II-specific"/>
    <property type="evidence" value="ECO:0007669"/>
    <property type="project" value="InterPro"/>
</dbReference>
<evidence type="ECO:0000256" key="1">
    <source>
        <dbReference type="ARBA" id="ARBA00004123"/>
    </source>
</evidence>
<feature type="domain" description="OAR" evidence="10">
    <location>
        <begin position="428"/>
        <end position="441"/>
    </location>
</feature>
<comment type="subcellular location">
    <subcellularLocation>
        <location evidence="1 6 7">Nucleus</location>
    </subcellularLocation>
</comment>
<comment type="caution">
    <text evidence="11">The sequence shown here is derived from an EMBL/GenBank/DDBJ whole genome shotgun (WGS) entry which is preliminary data.</text>
</comment>
<keyword evidence="3 6" id="KW-0238">DNA-binding</keyword>
<feature type="region of interest" description="Disordered" evidence="8">
    <location>
        <begin position="226"/>
        <end position="286"/>
    </location>
</feature>
<dbReference type="GO" id="GO:0005634">
    <property type="term" value="C:nucleus"/>
    <property type="evidence" value="ECO:0007669"/>
    <property type="project" value="UniProtKB-SubCell"/>
</dbReference>
<dbReference type="Pfam" id="PF03826">
    <property type="entry name" value="OAR"/>
    <property type="match status" value="1"/>
</dbReference>
<dbReference type="Pfam" id="PF00046">
    <property type="entry name" value="Homeodomain"/>
    <property type="match status" value="1"/>
</dbReference>
<protein>
    <submittedName>
        <fullName evidence="11">Homeobox protein aristaless</fullName>
    </submittedName>
</protein>
<feature type="compositionally biased region" description="Basic and acidic residues" evidence="8">
    <location>
        <begin position="436"/>
        <end position="446"/>
    </location>
</feature>
<name>A0A226ERW3_FOLCA</name>
<organism evidence="11 12">
    <name type="scientific">Folsomia candida</name>
    <name type="common">Springtail</name>
    <dbReference type="NCBI Taxonomy" id="158441"/>
    <lineage>
        <taxon>Eukaryota</taxon>
        <taxon>Metazoa</taxon>
        <taxon>Ecdysozoa</taxon>
        <taxon>Arthropoda</taxon>
        <taxon>Hexapoda</taxon>
        <taxon>Collembola</taxon>
        <taxon>Entomobryomorpha</taxon>
        <taxon>Isotomoidea</taxon>
        <taxon>Isotomidae</taxon>
        <taxon>Proisotominae</taxon>
        <taxon>Folsomia</taxon>
    </lineage>
</organism>
<dbReference type="PANTHER" id="PTHR24329:SF579">
    <property type="entry name" value="HOMEOBOX PROTEIN ARISTALESS"/>
    <property type="match status" value="1"/>
</dbReference>
<feature type="DNA-binding region" description="Homeobox" evidence="6">
    <location>
        <begin position="118"/>
        <end position="177"/>
    </location>
</feature>
<dbReference type="PROSITE" id="PS50071">
    <property type="entry name" value="HOMEOBOX_2"/>
    <property type="match status" value="1"/>
</dbReference>
<dbReference type="InterPro" id="IPR017970">
    <property type="entry name" value="Homeobox_CS"/>
</dbReference>
<dbReference type="InterPro" id="IPR000047">
    <property type="entry name" value="HTH_motif"/>
</dbReference>
<feature type="domain" description="Homeobox" evidence="9">
    <location>
        <begin position="116"/>
        <end position="176"/>
    </location>
</feature>
<dbReference type="InterPro" id="IPR050649">
    <property type="entry name" value="Paired_Homeobox_TFs"/>
</dbReference>
<evidence type="ECO:0000259" key="10">
    <source>
        <dbReference type="PROSITE" id="PS50803"/>
    </source>
</evidence>
<evidence type="ECO:0000256" key="6">
    <source>
        <dbReference type="PROSITE-ProRule" id="PRU00108"/>
    </source>
</evidence>
<dbReference type="PROSITE" id="PS00027">
    <property type="entry name" value="HOMEOBOX_1"/>
    <property type="match status" value="1"/>
</dbReference>
<evidence type="ECO:0000256" key="2">
    <source>
        <dbReference type="ARBA" id="ARBA00022473"/>
    </source>
</evidence>
<evidence type="ECO:0000256" key="4">
    <source>
        <dbReference type="ARBA" id="ARBA00023155"/>
    </source>
</evidence>
<feature type="compositionally biased region" description="Basic and acidic residues" evidence="8">
    <location>
        <begin position="417"/>
        <end position="427"/>
    </location>
</feature>
<evidence type="ECO:0000256" key="7">
    <source>
        <dbReference type="RuleBase" id="RU000682"/>
    </source>
</evidence>
<dbReference type="Proteomes" id="UP000198287">
    <property type="component" value="Unassembled WGS sequence"/>
</dbReference>
<keyword evidence="12" id="KW-1185">Reference proteome</keyword>
<feature type="compositionally biased region" description="Polar residues" evidence="8">
    <location>
        <begin position="452"/>
        <end position="466"/>
    </location>
</feature>
<proteinExistence type="predicted"/>
<dbReference type="InterPro" id="IPR009057">
    <property type="entry name" value="Homeodomain-like_sf"/>
</dbReference>
<dbReference type="FunFam" id="1.10.10.60:FF:000102">
    <property type="entry name" value="Aristaless related homeobox"/>
    <property type="match status" value="1"/>
</dbReference>
<keyword evidence="4 6" id="KW-0371">Homeobox</keyword>
<feature type="compositionally biased region" description="Low complexity" evidence="8">
    <location>
        <begin position="238"/>
        <end position="257"/>
    </location>
</feature>
<dbReference type="OrthoDB" id="6159439at2759"/>
<evidence type="ECO:0000256" key="3">
    <source>
        <dbReference type="ARBA" id="ARBA00023125"/>
    </source>
</evidence>
<keyword evidence="2" id="KW-0217">Developmental protein</keyword>
<evidence type="ECO:0000256" key="5">
    <source>
        <dbReference type="ARBA" id="ARBA00023242"/>
    </source>
</evidence>
<evidence type="ECO:0000313" key="12">
    <source>
        <dbReference type="Proteomes" id="UP000198287"/>
    </source>
</evidence>
<dbReference type="PRINTS" id="PR00031">
    <property type="entry name" value="HTHREPRESSR"/>
</dbReference>
<dbReference type="GO" id="GO:0000977">
    <property type="term" value="F:RNA polymerase II transcription regulatory region sequence-specific DNA binding"/>
    <property type="evidence" value="ECO:0007669"/>
    <property type="project" value="TreeGrafter"/>
</dbReference>
<dbReference type="Gene3D" id="1.10.10.60">
    <property type="entry name" value="Homeodomain-like"/>
    <property type="match status" value="1"/>
</dbReference>
<dbReference type="AlphaFoldDB" id="A0A226ERW3"/>
<evidence type="ECO:0000259" key="9">
    <source>
        <dbReference type="PROSITE" id="PS50071"/>
    </source>
</evidence>
<feature type="compositionally biased region" description="Polar residues" evidence="8">
    <location>
        <begin position="400"/>
        <end position="414"/>
    </location>
</feature>
<gene>
    <name evidence="11" type="ORF">Fcan01_04196</name>
</gene>
<reference evidence="11 12" key="1">
    <citation type="submission" date="2015-12" db="EMBL/GenBank/DDBJ databases">
        <title>The genome of Folsomia candida.</title>
        <authorList>
            <person name="Faddeeva A."/>
            <person name="Derks M.F."/>
            <person name="Anvar Y."/>
            <person name="Smit S."/>
            <person name="Van Straalen N."/>
            <person name="Roelofs D."/>
        </authorList>
    </citation>
    <scope>NUCLEOTIDE SEQUENCE [LARGE SCALE GENOMIC DNA]</scope>
    <source>
        <strain evidence="11 12">VU population</strain>
        <tissue evidence="11">Whole body</tissue>
    </source>
</reference>
<evidence type="ECO:0000313" key="11">
    <source>
        <dbReference type="EMBL" id="OXA59990.1"/>
    </source>
</evidence>
<feature type="region of interest" description="Disordered" evidence="8">
    <location>
        <begin position="349"/>
        <end position="466"/>
    </location>
</feature>
<dbReference type="InterPro" id="IPR003654">
    <property type="entry name" value="OAR_dom"/>
</dbReference>
<dbReference type="PANTHER" id="PTHR24329">
    <property type="entry name" value="HOMEOBOX PROTEIN ARISTALESS"/>
    <property type="match status" value="1"/>
</dbReference>